<evidence type="ECO:0000313" key="11">
    <source>
        <dbReference type="EMBL" id="CAA7401105.1"/>
    </source>
</evidence>
<evidence type="ECO:0000256" key="7">
    <source>
        <dbReference type="ARBA" id="ARBA00023242"/>
    </source>
</evidence>
<evidence type="ECO:0000256" key="2">
    <source>
        <dbReference type="ARBA" id="ARBA00022771"/>
    </source>
</evidence>
<keyword evidence="12" id="KW-1185">Reference proteome</keyword>
<reference evidence="11" key="1">
    <citation type="submission" date="2020-02" db="EMBL/GenBank/DDBJ databases">
        <authorList>
            <person name="Scholz U."/>
            <person name="Mascher M."/>
            <person name="Fiebig A."/>
        </authorList>
    </citation>
    <scope>NUCLEOTIDE SEQUENCE</scope>
</reference>
<evidence type="ECO:0000256" key="6">
    <source>
        <dbReference type="ARBA" id="ARBA00023163"/>
    </source>
</evidence>
<keyword evidence="5 8" id="KW-0238">DNA-binding</keyword>
<dbReference type="OrthoDB" id="1927254at2759"/>
<accession>A0A7I8KVQ3</accession>
<keyword evidence="2 8" id="KW-0863">Zinc-finger</keyword>
<organism evidence="11 12">
    <name type="scientific">Spirodela intermedia</name>
    <name type="common">Intermediate duckweed</name>
    <dbReference type="NCBI Taxonomy" id="51605"/>
    <lineage>
        <taxon>Eukaryota</taxon>
        <taxon>Viridiplantae</taxon>
        <taxon>Streptophyta</taxon>
        <taxon>Embryophyta</taxon>
        <taxon>Tracheophyta</taxon>
        <taxon>Spermatophyta</taxon>
        <taxon>Magnoliopsida</taxon>
        <taxon>Liliopsida</taxon>
        <taxon>Araceae</taxon>
        <taxon>Lemnoideae</taxon>
        <taxon>Spirodela</taxon>
    </lineage>
</organism>
<evidence type="ECO:0000256" key="8">
    <source>
        <dbReference type="PROSITE-ProRule" id="PRU00071"/>
    </source>
</evidence>
<dbReference type="PROSITE" id="PS50884">
    <property type="entry name" value="ZF_DOF_2"/>
    <property type="match status" value="1"/>
</dbReference>
<feature type="region of interest" description="Disordered" evidence="9">
    <location>
        <begin position="1"/>
        <end position="52"/>
    </location>
</feature>
<feature type="compositionally biased region" description="Basic and acidic residues" evidence="9">
    <location>
        <begin position="218"/>
        <end position="236"/>
    </location>
</feature>
<dbReference type="GO" id="GO:0008270">
    <property type="term" value="F:zinc ion binding"/>
    <property type="evidence" value="ECO:0007669"/>
    <property type="project" value="UniProtKB-KW"/>
</dbReference>
<dbReference type="PANTHER" id="PTHR31089:SF1">
    <property type="entry name" value="CYCLIC DOF FACTOR 3"/>
    <property type="match status" value="1"/>
</dbReference>
<dbReference type="InterPro" id="IPR003851">
    <property type="entry name" value="Znf_Dof"/>
</dbReference>
<name>A0A7I8KVQ3_SPIIN</name>
<evidence type="ECO:0000256" key="4">
    <source>
        <dbReference type="ARBA" id="ARBA00023015"/>
    </source>
</evidence>
<feature type="domain" description="Dof-type" evidence="10">
    <location>
        <begin position="57"/>
        <end position="111"/>
    </location>
</feature>
<feature type="compositionally biased region" description="Low complexity" evidence="9">
    <location>
        <begin position="140"/>
        <end position="157"/>
    </location>
</feature>
<sequence length="303" mass="32501">MTESCDDCPRSGARIERPAAGLEAATAKGSEGGEEGDRKIEPPGAEKPAMKKPEKILPCPRCSSMATKFCYYNNYNVNQPRHFCKNCQRYWTAGGSMRNVPVGAGRRKSKHSAAAAAATSQPTVLRFGSDDPLCDSIRHAPAAPSSPHSSGSSVAASNLTEDAGGSNLQEQVLRSSHGSSYHPPPTTWPSTWSASAAVPVYPTAAFWGWGAAPALGKHSREDGHGHPKEESSEQIHRESCRLWIPKTLRIHNPEEAAKSSIWAMAGGVFKPFEHPKMGIRSSASLFHANPAALSRSLNFQESS</sequence>
<dbReference type="GO" id="GO:0003700">
    <property type="term" value="F:DNA-binding transcription factor activity"/>
    <property type="evidence" value="ECO:0007669"/>
    <property type="project" value="InterPro"/>
</dbReference>
<evidence type="ECO:0000256" key="5">
    <source>
        <dbReference type="ARBA" id="ARBA00023125"/>
    </source>
</evidence>
<dbReference type="AlphaFoldDB" id="A0A7I8KVQ3"/>
<evidence type="ECO:0000313" key="12">
    <source>
        <dbReference type="Proteomes" id="UP000663760"/>
    </source>
</evidence>
<comment type="subcellular location">
    <subcellularLocation>
        <location evidence="8">Nucleus</location>
    </subcellularLocation>
</comment>
<evidence type="ECO:0000259" key="10">
    <source>
        <dbReference type="PROSITE" id="PS50884"/>
    </source>
</evidence>
<keyword evidence="3" id="KW-0862">Zinc</keyword>
<keyword evidence="1" id="KW-0479">Metal-binding</keyword>
<feature type="compositionally biased region" description="Basic and acidic residues" evidence="9">
    <location>
        <begin position="7"/>
        <end position="17"/>
    </location>
</feature>
<gene>
    <name evidence="11" type="ORF">SI8410_08011783</name>
</gene>
<keyword evidence="4" id="KW-0805">Transcription regulation</keyword>
<keyword evidence="6" id="KW-0804">Transcription</keyword>
<dbReference type="Pfam" id="PF02701">
    <property type="entry name" value="Zn_ribbon_Dof"/>
    <property type="match status" value="1"/>
</dbReference>
<evidence type="ECO:0000256" key="1">
    <source>
        <dbReference type="ARBA" id="ARBA00022723"/>
    </source>
</evidence>
<feature type="region of interest" description="Disordered" evidence="9">
    <location>
        <begin position="136"/>
        <end position="165"/>
    </location>
</feature>
<feature type="region of interest" description="Disordered" evidence="9">
    <location>
        <begin position="217"/>
        <end position="236"/>
    </location>
</feature>
<protein>
    <recommendedName>
        <fullName evidence="10">Dof-type domain-containing protein</fullName>
    </recommendedName>
</protein>
<dbReference type="InterPro" id="IPR045174">
    <property type="entry name" value="Dof"/>
</dbReference>
<dbReference type="GO" id="GO:0005634">
    <property type="term" value="C:nucleus"/>
    <property type="evidence" value="ECO:0007669"/>
    <property type="project" value="UniProtKB-SubCell"/>
</dbReference>
<dbReference type="PANTHER" id="PTHR31089">
    <property type="entry name" value="CYCLIC DOF FACTOR 2"/>
    <property type="match status" value="1"/>
</dbReference>
<evidence type="ECO:0000256" key="9">
    <source>
        <dbReference type="SAM" id="MobiDB-lite"/>
    </source>
</evidence>
<dbReference type="Proteomes" id="UP000663760">
    <property type="component" value="Chromosome 8"/>
</dbReference>
<evidence type="ECO:0000256" key="3">
    <source>
        <dbReference type="ARBA" id="ARBA00022833"/>
    </source>
</evidence>
<dbReference type="EMBL" id="LR746271">
    <property type="protein sequence ID" value="CAA7401105.1"/>
    <property type="molecule type" value="Genomic_DNA"/>
</dbReference>
<dbReference type="GO" id="GO:0003677">
    <property type="term" value="F:DNA binding"/>
    <property type="evidence" value="ECO:0007669"/>
    <property type="project" value="UniProtKB-UniRule"/>
</dbReference>
<keyword evidence="7 8" id="KW-0539">Nucleus</keyword>
<dbReference type="PROSITE" id="PS01361">
    <property type="entry name" value="ZF_DOF_1"/>
    <property type="match status" value="1"/>
</dbReference>
<proteinExistence type="predicted"/>